<dbReference type="OMA" id="CVDVESY"/>
<feature type="compositionally biased region" description="Polar residues" evidence="1">
    <location>
        <begin position="103"/>
        <end position="114"/>
    </location>
</feature>
<evidence type="ECO:0000259" key="2">
    <source>
        <dbReference type="Pfam" id="PF21762"/>
    </source>
</evidence>
<evidence type="ECO:0000313" key="3">
    <source>
        <dbReference type="EMBL" id="KLU87524.1"/>
    </source>
</evidence>
<feature type="compositionally biased region" description="Low complexity" evidence="1">
    <location>
        <begin position="52"/>
        <end position="73"/>
    </location>
</feature>
<dbReference type="EMBL" id="ADBL01001585">
    <property type="status" value="NOT_ANNOTATED_CDS"/>
    <property type="molecule type" value="Genomic_DNA"/>
</dbReference>
<dbReference type="InterPro" id="IPR012337">
    <property type="entry name" value="RNaseH-like_sf"/>
</dbReference>
<evidence type="ECO:0000313" key="4">
    <source>
        <dbReference type="EnsemblFungi" id="MAPG_06523T0"/>
    </source>
</evidence>
<dbReference type="InterPro" id="IPR048519">
    <property type="entry name" value="Gfd2/YDR514C-like_C"/>
</dbReference>
<dbReference type="OrthoDB" id="5953249at2759"/>
<dbReference type="EnsemblFungi" id="MAPG_06523T0">
    <property type="protein sequence ID" value="MAPG_06523T0"/>
    <property type="gene ID" value="MAPG_06523"/>
</dbReference>
<feature type="region of interest" description="Disordered" evidence="1">
    <location>
        <begin position="50"/>
        <end position="125"/>
    </location>
</feature>
<evidence type="ECO:0000313" key="5">
    <source>
        <dbReference type="Proteomes" id="UP000011715"/>
    </source>
</evidence>
<dbReference type="SUPFAM" id="SSF53098">
    <property type="entry name" value="Ribonuclease H-like"/>
    <property type="match status" value="1"/>
</dbReference>
<dbReference type="Gene3D" id="3.30.420.10">
    <property type="entry name" value="Ribonuclease H-like superfamily/Ribonuclease H"/>
    <property type="match status" value="1"/>
</dbReference>
<reference evidence="5" key="2">
    <citation type="submission" date="2010-05" db="EMBL/GenBank/DDBJ databases">
        <title>The genome sequence of Magnaporthe poae strain ATCC 64411.</title>
        <authorList>
            <person name="Ma L.-J."/>
            <person name="Dead R."/>
            <person name="Young S."/>
            <person name="Zeng Q."/>
            <person name="Koehrsen M."/>
            <person name="Alvarado L."/>
            <person name="Berlin A."/>
            <person name="Chapman S.B."/>
            <person name="Chen Z."/>
            <person name="Freedman E."/>
            <person name="Gellesch M."/>
            <person name="Goldberg J."/>
            <person name="Griggs A."/>
            <person name="Gujja S."/>
            <person name="Heilman E.R."/>
            <person name="Heiman D."/>
            <person name="Hepburn T."/>
            <person name="Howarth C."/>
            <person name="Jen D."/>
            <person name="Larson L."/>
            <person name="Mehta T."/>
            <person name="Neiman D."/>
            <person name="Pearson M."/>
            <person name="Roberts A."/>
            <person name="Saif S."/>
            <person name="Shea T."/>
            <person name="Shenoy N."/>
            <person name="Sisk P."/>
            <person name="Stolte C."/>
            <person name="Sykes S."/>
            <person name="Walk T."/>
            <person name="White J."/>
            <person name="Yandava C."/>
            <person name="Haas B."/>
            <person name="Nusbaum C."/>
            <person name="Birren B."/>
        </authorList>
    </citation>
    <scope>NUCLEOTIDE SEQUENCE [LARGE SCALE GENOMIC DNA]</scope>
    <source>
        <strain evidence="5">ATCC 64411 / 73-15</strain>
    </source>
</reference>
<dbReference type="GO" id="GO:0003676">
    <property type="term" value="F:nucleic acid binding"/>
    <property type="evidence" value="ECO:0007669"/>
    <property type="project" value="InterPro"/>
</dbReference>
<proteinExistence type="predicted"/>
<gene>
    <name evidence="3" type="ORF">MAPG_06523</name>
</gene>
<dbReference type="VEuPathDB" id="FungiDB:MAPG_06523"/>
<evidence type="ECO:0000256" key="1">
    <source>
        <dbReference type="SAM" id="MobiDB-lite"/>
    </source>
</evidence>
<dbReference type="InterPro" id="IPR040151">
    <property type="entry name" value="Gfd2/YDR514C-like"/>
</dbReference>
<accession>A0A0C4E293</accession>
<organism evidence="4 5">
    <name type="scientific">Magnaporthiopsis poae (strain ATCC 64411 / 73-15)</name>
    <name type="common">Kentucky bluegrass fungus</name>
    <name type="synonym">Magnaporthe poae</name>
    <dbReference type="NCBI Taxonomy" id="644358"/>
    <lineage>
        <taxon>Eukaryota</taxon>
        <taxon>Fungi</taxon>
        <taxon>Dikarya</taxon>
        <taxon>Ascomycota</taxon>
        <taxon>Pezizomycotina</taxon>
        <taxon>Sordariomycetes</taxon>
        <taxon>Sordariomycetidae</taxon>
        <taxon>Magnaporthales</taxon>
        <taxon>Magnaporthaceae</taxon>
        <taxon>Magnaporthiopsis</taxon>
    </lineage>
</organism>
<dbReference type="EMBL" id="GL876970">
    <property type="protein sequence ID" value="KLU87524.1"/>
    <property type="molecule type" value="Genomic_DNA"/>
</dbReference>
<feature type="region of interest" description="Disordered" evidence="1">
    <location>
        <begin position="590"/>
        <end position="633"/>
    </location>
</feature>
<dbReference type="GO" id="GO:0005634">
    <property type="term" value="C:nucleus"/>
    <property type="evidence" value="ECO:0007669"/>
    <property type="project" value="TreeGrafter"/>
</dbReference>
<dbReference type="AlphaFoldDB" id="A0A0C4E293"/>
<reference evidence="4" key="5">
    <citation type="submission" date="2015-06" db="UniProtKB">
        <authorList>
            <consortium name="EnsemblFungi"/>
        </authorList>
    </citation>
    <scope>IDENTIFICATION</scope>
    <source>
        <strain evidence="4">ATCC 64411</strain>
    </source>
</reference>
<protein>
    <submittedName>
        <fullName evidence="3">QDE-2-interacting protein</fullName>
    </submittedName>
</protein>
<keyword evidence="5" id="KW-1185">Reference proteome</keyword>
<dbReference type="InterPro" id="IPR036397">
    <property type="entry name" value="RNaseH_sf"/>
</dbReference>
<feature type="compositionally biased region" description="Polar residues" evidence="1">
    <location>
        <begin position="367"/>
        <end position="376"/>
    </location>
</feature>
<dbReference type="Pfam" id="PF21762">
    <property type="entry name" value="DEDDh_C"/>
    <property type="match status" value="1"/>
</dbReference>
<feature type="region of interest" description="Disordered" evidence="1">
    <location>
        <begin position="360"/>
        <end position="380"/>
    </location>
</feature>
<dbReference type="PANTHER" id="PTHR28083:SF1">
    <property type="entry name" value="GOOD FOR FULL DBP5 ACTIVITY PROTEIN 2"/>
    <property type="match status" value="1"/>
</dbReference>
<name>A0A0C4E293_MAGP6</name>
<dbReference type="Proteomes" id="UP000011715">
    <property type="component" value="Unassembled WGS sequence"/>
</dbReference>
<dbReference type="STRING" id="644358.A0A0C4E293"/>
<reference evidence="4" key="4">
    <citation type="journal article" date="2015" name="G3 (Bethesda)">
        <title>Genome sequences of three phytopathogenic species of the Magnaporthaceae family of fungi.</title>
        <authorList>
            <person name="Okagaki L.H."/>
            <person name="Nunes C.C."/>
            <person name="Sailsbery J."/>
            <person name="Clay B."/>
            <person name="Brown D."/>
            <person name="John T."/>
            <person name="Oh Y."/>
            <person name="Young N."/>
            <person name="Fitzgerald M."/>
            <person name="Haas B.J."/>
            <person name="Zeng Q."/>
            <person name="Young S."/>
            <person name="Adiconis X."/>
            <person name="Fan L."/>
            <person name="Levin J.Z."/>
            <person name="Mitchell T.K."/>
            <person name="Okubara P.A."/>
            <person name="Farman M.L."/>
            <person name="Kohn L.M."/>
            <person name="Birren B."/>
            <person name="Ma L.-J."/>
            <person name="Dean R.A."/>
        </authorList>
    </citation>
    <scope>NUCLEOTIDE SEQUENCE</scope>
    <source>
        <strain evidence="4">ATCC 64411 / 73-15</strain>
    </source>
</reference>
<dbReference type="PANTHER" id="PTHR28083">
    <property type="entry name" value="GOOD FOR FULL DBP5 ACTIVITY PROTEIN 2"/>
    <property type="match status" value="1"/>
</dbReference>
<feature type="domain" description="Gfd2/YDR514C-like C-terminal" evidence="2">
    <location>
        <begin position="391"/>
        <end position="582"/>
    </location>
</feature>
<dbReference type="eggNOG" id="ENOG502QTQR">
    <property type="taxonomic scope" value="Eukaryota"/>
</dbReference>
<reference evidence="3" key="3">
    <citation type="submission" date="2011-03" db="EMBL/GenBank/DDBJ databases">
        <title>Annotation of Magnaporthe poae ATCC 64411.</title>
        <authorList>
            <person name="Ma L.-J."/>
            <person name="Dead R."/>
            <person name="Young S.K."/>
            <person name="Zeng Q."/>
            <person name="Gargeya S."/>
            <person name="Fitzgerald M."/>
            <person name="Haas B."/>
            <person name="Abouelleil A."/>
            <person name="Alvarado L."/>
            <person name="Arachchi H.M."/>
            <person name="Berlin A."/>
            <person name="Brown A."/>
            <person name="Chapman S.B."/>
            <person name="Chen Z."/>
            <person name="Dunbar C."/>
            <person name="Freedman E."/>
            <person name="Gearin G."/>
            <person name="Gellesch M."/>
            <person name="Goldberg J."/>
            <person name="Griggs A."/>
            <person name="Gujja S."/>
            <person name="Heiman D."/>
            <person name="Howarth C."/>
            <person name="Larson L."/>
            <person name="Lui A."/>
            <person name="MacDonald P.J.P."/>
            <person name="Mehta T."/>
            <person name="Montmayeur A."/>
            <person name="Murphy C."/>
            <person name="Neiman D."/>
            <person name="Pearson M."/>
            <person name="Priest M."/>
            <person name="Roberts A."/>
            <person name="Saif S."/>
            <person name="Shea T."/>
            <person name="Shenoy N."/>
            <person name="Sisk P."/>
            <person name="Stolte C."/>
            <person name="Sykes S."/>
            <person name="Yandava C."/>
            <person name="Wortman J."/>
            <person name="Nusbaum C."/>
            <person name="Birren B."/>
        </authorList>
    </citation>
    <scope>NUCLEOTIDE SEQUENCE</scope>
    <source>
        <strain evidence="3">ATCC 64411</strain>
    </source>
</reference>
<reference evidence="3" key="1">
    <citation type="submission" date="2010-05" db="EMBL/GenBank/DDBJ databases">
        <title>The Genome Sequence of Magnaporthe poae strain ATCC 64411.</title>
        <authorList>
            <consortium name="The Broad Institute Genome Sequencing Platform"/>
            <consortium name="Broad Institute Genome Sequencing Center for Infectious Disease"/>
            <person name="Ma L.-J."/>
            <person name="Dead R."/>
            <person name="Young S."/>
            <person name="Zeng Q."/>
            <person name="Koehrsen M."/>
            <person name="Alvarado L."/>
            <person name="Berlin A."/>
            <person name="Chapman S.B."/>
            <person name="Chen Z."/>
            <person name="Freedman E."/>
            <person name="Gellesch M."/>
            <person name="Goldberg J."/>
            <person name="Griggs A."/>
            <person name="Gujja S."/>
            <person name="Heilman E.R."/>
            <person name="Heiman D."/>
            <person name="Hepburn T."/>
            <person name="Howarth C."/>
            <person name="Jen D."/>
            <person name="Larson L."/>
            <person name="Mehta T."/>
            <person name="Neiman D."/>
            <person name="Pearson M."/>
            <person name="Roberts A."/>
            <person name="Saif S."/>
            <person name="Shea T."/>
            <person name="Shenoy N."/>
            <person name="Sisk P."/>
            <person name="Stolte C."/>
            <person name="Sykes S."/>
            <person name="Walk T."/>
            <person name="White J."/>
            <person name="Yandava C."/>
            <person name="Haas B."/>
            <person name="Nusbaum C."/>
            <person name="Birren B."/>
        </authorList>
    </citation>
    <scope>NUCLEOTIDE SEQUENCE</scope>
    <source>
        <strain evidence="3">ATCC 64411</strain>
    </source>
</reference>
<sequence>MFDCPQLISGIPITSSSAPRFVPASRARIMPISDFEERVRQLQEAFGKDILADPSTISPDSSSISSSTESTASQGQGQAACRPGPYSIMKSLANHDNKDASSDSDGPTANNAVKSTPAGGSARVERAGYRHLMKRGDFKRAPEVNRKAAGEVQRGQMSDPLKLVTGEISPSGWVFTPWEMIIKYPRHFIGNTNRGPASPYFQSPAIVNNQIWDFFYIQPLDLDERPVLLVPTANVNHLLDYVNAALNIRLTVPVGVSAEKFNVKFGIGNTPRPRYLGRSTSSADFARLQEELSAMKPTAEPLKGATAQAIELFRDLVDGLCRVSDTKGGLAKKKKKARQRVAARQEWGRATKRAQRYLGLRQKNRSKNSNTGQTPDISGLTLGQRKLEPKFVCVDVETYERSHDLVTEVGFAELDTSSLRGVPPGDNFQNWFSLIEGSHYVIKENDWAKNGVHVENNRGNFSFGTSQLVPLRTMHEIVMRTLGSQVSKAEYERSDEAQLAPIVLVGHDVAADIEHLQKIRYDARNVPRIVDVMDTAHMHQHWRRERDPASLGRVLSGLDIPHRYLHNAGNDAMYTLQAMLVMASKARQDSFDRSAGKKTARDSQSVDDSDGGWSTGGELSDGGDAVKLGSESD</sequence>
<feature type="compositionally biased region" description="Basic and acidic residues" evidence="1">
    <location>
        <begin position="590"/>
        <end position="601"/>
    </location>
</feature>